<name>A0A076EY84_RHOOP</name>
<dbReference type="GO" id="GO:0000976">
    <property type="term" value="F:transcription cis-regulatory region binding"/>
    <property type="evidence" value="ECO:0007669"/>
    <property type="project" value="TreeGrafter"/>
</dbReference>
<protein>
    <submittedName>
        <fullName evidence="6">LysR family transcriptional regulator</fullName>
    </submittedName>
</protein>
<dbReference type="Gene3D" id="3.40.190.290">
    <property type="match status" value="1"/>
</dbReference>
<dbReference type="RefSeq" id="WP_037229578.1">
    <property type="nucleotide sequence ID" value="NZ_CP008947.1"/>
</dbReference>
<keyword evidence="3" id="KW-0238">DNA-binding</keyword>
<evidence type="ECO:0000256" key="2">
    <source>
        <dbReference type="ARBA" id="ARBA00023015"/>
    </source>
</evidence>
<dbReference type="SUPFAM" id="SSF46785">
    <property type="entry name" value="Winged helix' DNA-binding domain"/>
    <property type="match status" value="1"/>
</dbReference>
<gene>
    <name evidence="6" type="ORF">EP51_38980</name>
</gene>
<evidence type="ECO:0000259" key="5">
    <source>
        <dbReference type="PROSITE" id="PS50931"/>
    </source>
</evidence>
<dbReference type="FunFam" id="1.10.10.10:FF:000001">
    <property type="entry name" value="LysR family transcriptional regulator"/>
    <property type="match status" value="1"/>
</dbReference>
<accession>A0A076EY84</accession>
<organism evidence="6 7">
    <name type="scientific">Rhodococcus opacus</name>
    <name type="common">Nocardia opaca</name>
    <dbReference type="NCBI Taxonomy" id="37919"/>
    <lineage>
        <taxon>Bacteria</taxon>
        <taxon>Bacillati</taxon>
        <taxon>Actinomycetota</taxon>
        <taxon>Actinomycetes</taxon>
        <taxon>Mycobacteriales</taxon>
        <taxon>Nocardiaceae</taxon>
        <taxon>Rhodococcus</taxon>
    </lineage>
</organism>
<dbReference type="Proteomes" id="UP000028488">
    <property type="component" value="Chromosome"/>
</dbReference>
<dbReference type="PROSITE" id="PS50931">
    <property type="entry name" value="HTH_LYSR"/>
    <property type="match status" value="1"/>
</dbReference>
<proteinExistence type="inferred from homology"/>
<dbReference type="AlphaFoldDB" id="A0A076EY84"/>
<comment type="similarity">
    <text evidence="1">Belongs to the LysR transcriptional regulatory family.</text>
</comment>
<evidence type="ECO:0000313" key="6">
    <source>
        <dbReference type="EMBL" id="AII10323.1"/>
    </source>
</evidence>
<dbReference type="InterPro" id="IPR000847">
    <property type="entry name" value="LysR_HTH_N"/>
</dbReference>
<sequence length="299" mass="32135">MDIGDLNFFLAVARAGGISRASKELLTVQSNISSRIRALEDELGVALFRRHARGVTLTNSGERLLPYAEQITQLVREVTQVVSDDRDPAGRLAIGSMETTAGLRLPGVLASFSEECPRVDFTLATDTTDALTTQVIEHRLDGAFVCGPVRHPDLVSEQVFVEQLVLVSGVRMADLDSIPADGGRHKVLVLRAGCAYRARLERLFEQHGVPSPAVLEFGTLEGILGCAAAGMGVTLLPLGVVTTSPLAAALKVHHLAPADARAETLFIRRKDATVTPAMSRFLFHTHESSRPASLKSVAR</sequence>
<reference evidence="6 7" key="1">
    <citation type="submission" date="2014-07" db="EMBL/GenBank/DDBJ databases">
        <title>Genome Sequence of Rhodococcus opacus Strain R7, a Biodegrader of Mono- and Polycyclic Aromatic Hydrocarbons.</title>
        <authorList>
            <person name="Di Gennaro P."/>
            <person name="Zampolli J."/>
            <person name="Presti I."/>
            <person name="Cappelletti M."/>
            <person name="D'Ursi P."/>
            <person name="Orro A."/>
            <person name="Mezzelani A."/>
            <person name="Milanesi L."/>
        </authorList>
    </citation>
    <scope>NUCLEOTIDE SEQUENCE [LARGE SCALE GENOMIC DNA]</scope>
    <source>
        <strain evidence="6 7">R7</strain>
    </source>
</reference>
<evidence type="ECO:0000256" key="3">
    <source>
        <dbReference type="ARBA" id="ARBA00023125"/>
    </source>
</evidence>
<dbReference type="InterPro" id="IPR036388">
    <property type="entry name" value="WH-like_DNA-bd_sf"/>
</dbReference>
<dbReference type="PRINTS" id="PR00039">
    <property type="entry name" value="HTHLYSR"/>
</dbReference>
<dbReference type="EMBL" id="CP008947">
    <property type="protein sequence ID" value="AII10323.1"/>
    <property type="molecule type" value="Genomic_DNA"/>
</dbReference>
<dbReference type="Gene3D" id="1.10.10.10">
    <property type="entry name" value="Winged helix-like DNA-binding domain superfamily/Winged helix DNA-binding domain"/>
    <property type="match status" value="1"/>
</dbReference>
<keyword evidence="4" id="KW-0804">Transcription</keyword>
<dbReference type="PANTHER" id="PTHR30126">
    <property type="entry name" value="HTH-TYPE TRANSCRIPTIONAL REGULATOR"/>
    <property type="match status" value="1"/>
</dbReference>
<dbReference type="Pfam" id="PF00126">
    <property type="entry name" value="HTH_1"/>
    <property type="match status" value="1"/>
</dbReference>
<dbReference type="GO" id="GO:0003700">
    <property type="term" value="F:DNA-binding transcription factor activity"/>
    <property type="evidence" value="ECO:0007669"/>
    <property type="project" value="InterPro"/>
</dbReference>
<evidence type="ECO:0000256" key="1">
    <source>
        <dbReference type="ARBA" id="ARBA00009437"/>
    </source>
</evidence>
<feature type="domain" description="HTH lysR-type" evidence="5">
    <location>
        <begin position="1"/>
        <end position="58"/>
    </location>
</feature>
<dbReference type="SUPFAM" id="SSF53850">
    <property type="entry name" value="Periplasmic binding protein-like II"/>
    <property type="match status" value="1"/>
</dbReference>
<evidence type="ECO:0000313" key="7">
    <source>
        <dbReference type="Proteomes" id="UP000028488"/>
    </source>
</evidence>
<dbReference type="InterPro" id="IPR005119">
    <property type="entry name" value="LysR_subst-bd"/>
</dbReference>
<dbReference type="eggNOG" id="COG0583">
    <property type="taxonomic scope" value="Bacteria"/>
</dbReference>
<evidence type="ECO:0000256" key="4">
    <source>
        <dbReference type="ARBA" id="ARBA00023163"/>
    </source>
</evidence>
<dbReference type="Pfam" id="PF03466">
    <property type="entry name" value="LysR_substrate"/>
    <property type="match status" value="1"/>
</dbReference>
<dbReference type="PANTHER" id="PTHR30126:SF40">
    <property type="entry name" value="HTH-TYPE TRANSCRIPTIONAL REGULATOR GLTR"/>
    <property type="match status" value="1"/>
</dbReference>
<keyword evidence="2" id="KW-0805">Transcription regulation</keyword>
<dbReference type="InterPro" id="IPR036390">
    <property type="entry name" value="WH_DNA-bd_sf"/>
</dbReference>